<dbReference type="InterPro" id="IPR051164">
    <property type="entry name" value="NmrA-like_oxidored"/>
</dbReference>
<reference evidence="4" key="1">
    <citation type="submission" date="2021-03" db="EMBL/GenBank/DDBJ databases">
        <title>Comparative genomics and phylogenomic investigation of the class Geoglossomycetes provide insights into ecological specialization and systematics.</title>
        <authorList>
            <person name="Melie T."/>
            <person name="Pirro S."/>
            <person name="Miller A.N."/>
            <person name="Quandt A."/>
        </authorList>
    </citation>
    <scope>NUCLEOTIDE SEQUENCE</scope>
    <source>
        <strain evidence="4">CAQ_001_2017</strain>
    </source>
</reference>
<dbReference type="Pfam" id="PF05368">
    <property type="entry name" value="NmrA"/>
    <property type="match status" value="1"/>
</dbReference>
<dbReference type="InterPro" id="IPR036291">
    <property type="entry name" value="NAD(P)-bd_dom_sf"/>
</dbReference>
<dbReference type="Gene3D" id="3.40.50.720">
    <property type="entry name" value="NAD(P)-binding Rossmann-like Domain"/>
    <property type="match status" value="1"/>
</dbReference>
<dbReference type="Proteomes" id="UP000750711">
    <property type="component" value="Unassembled WGS sequence"/>
</dbReference>
<evidence type="ECO:0000256" key="2">
    <source>
        <dbReference type="ARBA" id="ARBA00022857"/>
    </source>
</evidence>
<dbReference type="InterPro" id="IPR008030">
    <property type="entry name" value="NmrA-like"/>
</dbReference>
<organism evidence="4 5">
    <name type="scientific">Trichoglossum hirsutum</name>
    <dbReference type="NCBI Taxonomy" id="265104"/>
    <lineage>
        <taxon>Eukaryota</taxon>
        <taxon>Fungi</taxon>
        <taxon>Dikarya</taxon>
        <taxon>Ascomycota</taxon>
        <taxon>Pezizomycotina</taxon>
        <taxon>Geoglossomycetes</taxon>
        <taxon>Geoglossales</taxon>
        <taxon>Geoglossaceae</taxon>
        <taxon>Trichoglossum</taxon>
    </lineage>
</organism>
<dbReference type="AlphaFoldDB" id="A0A9P8LBC8"/>
<dbReference type="PANTHER" id="PTHR42748">
    <property type="entry name" value="NITROGEN METABOLITE REPRESSION PROTEIN NMRA FAMILY MEMBER"/>
    <property type="match status" value="1"/>
</dbReference>
<proteinExistence type="inferred from homology"/>
<gene>
    <name evidence="4" type="ORF">GP486_004428</name>
</gene>
<dbReference type="EMBL" id="JAGHQM010000696">
    <property type="protein sequence ID" value="KAH0558946.1"/>
    <property type="molecule type" value="Genomic_DNA"/>
</dbReference>
<evidence type="ECO:0000256" key="1">
    <source>
        <dbReference type="ARBA" id="ARBA00006328"/>
    </source>
</evidence>
<dbReference type="GO" id="GO:0005634">
    <property type="term" value="C:nucleus"/>
    <property type="evidence" value="ECO:0007669"/>
    <property type="project" value="TreeGrafter"/>
</dbReference>
<evidence type="ECO:0000313" key="5">
    <source>
        <dbReference type="Proteomes" id="UP000750711"/>
    </source>
</evidence>
<dbReference type="PANTHER" id="PTHR42748:SF7">
    <property type="entry name" value="NMRA LIKE REDOX SENSOR 1-RELATED"/>
    <property type="match status" value="1"/>
</dbReference>
<feature type="domain" description="NmrA-like" evidence="3">
    <location>
        <begin position="3"/>
        <end position="273"/>
    </location>
</feature>
<dbReference type="SUPFAM" id="SSF51735">
    <property type="entry name" value="NAD(P)-binding Rossmann-fold domains"/>
    <property type="match status" value="1"/>
</dbReference>
<accession>A0A9P8LBC8</accession>
<name>A0A9P8LBC8_9PEZI</name>
<evidence type="ECO:0000313" key="4">
    <source>
        <dbReference type="EMBL" id="KAH0558946.1"/>
    </source>
</evidence>
<comment type="caution">
    <text evidence="4">The sequence shown here is derived from an EMBL/GenBank/DDBJ whole genome shotgun (WGS) entry which is preliminary data.</text>
</comment>
<sequence length="358" mass="40195">MRRNILVTGATGKQGRSLLRALVHPHKPPNSPSPPSNLDNVQQYGAYDYHIYALTRDPTSLAARSLLSIGAELHSPDYNGESPVELAKGDLDDEKLMEKVFENVKPWGIFACLAYPGLGVDASGEERQGKMLADLSLKYGVECFIYSSATRAGPKYEDLCEKSALAKSRIERHCRDLGDKEGLPWTIIRPGFFFENFDDFIGSMTYSVLKSGLKKETAVGFIGAEDIGRVAAAVFGDNKKYKYKVLCLCSEFLTMNQLEESHQRTVHRRMPRVPSAFAWIITRLNNATQDLIRDLERSHLARAEGSYVEIDEELRLANEAYKMRPHAEYIMQRTDEGAVDVGREWNGLSLKKLLTGRL</sequence>
<protein>
    <recommendedName>
        <fullName evidence="3">NmrA-like domain-containing protein</fullName>
    </recommendedName>
</protein>
<evidence type="ECO:0000259" key="3">
    <source>
        <dbReference type="Pfam" id="PF05368"/>
    </source>
</evidence>
<keyword evidence="2" id="KW-0521">NADP</keyword>
<comment type="similarity">
    <text evidence="1">Belongs to the NmrA-type oxidoreductase family.</text>
</comment>
<keyword evidence="5" id="KW-1185">Reference proteome</keyword>